<evidence type="ECO:0000259" key="3">
    <source>
        <dbReference type="Pfam" id="PF19305"/>
    </source>
</evidence>
<dbReference type="EMBL" id="JADDOJ010000010">
    <property type="protein sequence ID" value="MBE7939772.1"/>
    <property type="molecule type" value="Genomic_DNA"/>
</dbReference>
<dbReference type="InterPro" id="IPR036148">
    <property type="entry name" value="MmgE/PrpD_sf"/>
</dbReference>
<sequence length="458" mass="48356">MARNTSIPADTSAPPITALLARFTATHPSRGWSDAVEREAQRTFYNWLGCAIGAARHEAAEAAVAAVQVLQPAPQATVLGRNERVDIASAALVNGISSHTFDFDDTHLKTIIHPAGPVASAVLALAEKNGQGGRAVLDALVLGIDVACRVGNTMYPDHYDRGWHITGSTGMLGAAAGCARLLGLDAHRTAMALGIAASQPVGVREQFGTMTKPFHPGGAARAGLMSALLAQAGFTASPRALEAPRGFVQVVSDKRAWHEVTDELGERFEISFNSYKPFACGIVIHPSIDAATQLRERGVTPGQVERIELRVHSLVLELTGKREPRDGLQGKFSVYHGVAAGLVYGRAGEDEFSDAVVNDPAMVALRARVQATVDDSIDEEAVHMTAVLKDGARIEVRVDHAIGSLQRPLSDAQLQAKFESLVTPVLGAARAAEITAACGRIAGLADMRQLTALCRPGA</sequence>
<dbReference type="Pfam" id="PF19305">
    <property type="entry name" value="MmgE_PrpD_C"/>
    <property type="match status" value="1"/>
</dbReference>
<proteinExistence type="inferred from homology"/>
<evidence type="ECO:0000313" key="4">
    <source>
        <dbReference type="EMBL" id="MBE7939772.1"/>
    </source>
</evidence>
<accession>A0ABR9SCH6</accession>
<dbReference type="SUPFAM" id="SSF103378">
    <property type="entry name" value="2-methylcitrate dehydratase PrpD"/>
    <property type="match status" value="1"/>
</dbReference>
<dbReference type="InterPro" id="IPR045336">
    <property type="entry name" value="MmgE_PrpD_N"/>
</dbReference>
<dbReference type="InterPro" id="IPR042188">
    <property type="entry name" value="MmgE/PrpD_sf_2"/>
</dbReference>
<feature type="domain" description="MmgE/PrpD N-terminal" evidence="2">
    <location>
        <begin position="20"/>
        <end position="258"/>
    </location>
</feature>
<feature type="domain" description="MmgE/PrpD C-terminal" evidence="3">
    <location>
        <begin position="278"/>
        <end position="437"/>
    </location>
</feature>
<dbReference type="PANTHER" id="PTHR16943">
    <property type="entry name" value="2-METHYLCITRATE DEHYDRATASE-RELATED"/>
    <property type="match status" value="1"/>
</dbReference>
<reference evidence="4 5" key="1">
    <citation type="submission" date="2020-10" db="EMBL/GenBank/DDBJ databases">
        <title>Draft genome of Ramlibacter aquaticus LMG 30558.</title>
        <authorList>
            <person name="Props R."/>
        </authorList>
    </citation>
    <scope>NUCLEOTIDE SEQUENCE [LARGE SCALE GENOMIC DNA]</scope>
    <source>
        <strain evidence="4 5">LMG 30558</strain>
    </source>
</reference>
<dbReference type="Gene3D" id="1.10.4100.10">
    <property type="entry name" value="2-methylcitrate dehydratase PrpD"/>
    <property type="match status" value="1"/>
</dbReference>
<evidence type="ECO:0000256" key="1">
    <source>
        <dbReference type="ARBA" id="ARBA00006174"/>
    </source>
</evidence>
<comment type="caution">
    <text evidence="4">The sequence shown here is derived from an EMBL/GenBank/DDBJ whole genome shotgun (WGS) entry which is preliminary data.</text>
</comment>
<comment type="similarity">
    <text evidence="1">Belongs to the PrpD family.</text>
</comment>
<name>A0ABR9SCH6_9BURK</name>
<evidence type="ECO:0000259" key="2">
    <source>
        <dbReference type="Pfam" id="PF03972"/>
    </source>
</evidence>
<keyword evidence="5" id="KW-1185">Reference proteome</keyword>
<dbReference type="PANTHER" id="PTHR16943:SF8">
    <property type="entry name" value="2-METHYLCITRATE DEHYDRATASE"/>
    <property type="match status" value="1"/>
</dbReference>
<gene>
    <name evidence="4" type="ORF">IM725_04185</name>
</gene>
<dbReference type="RefSeq" id="WP_193779319.1">
    <property type="nucleotide sequence ID" value="NZ_JADDOJ010000010.1"/>
</dbReference>
<dbReference type="InterPro" id="IPR042183">
    <property type="entry name" value="MmgE/PrpD_sf_1"/>
</dbReference>
<dbReference type="Gene3D" id="3.30.1330.120">
    <property type="entry name" value="2-methylcitrate dehydratase PrpD"/>
    <property type="match status" value="1"/>
</dbReference>
<dbReference type="Proteomes" id="UP000715965">
    <property type="component" value="Unassembled WGS sequence"/>
</dbReference>
<evidence type="ECO:0000313" key="5">
    <source>
        <dbReference type="Proteomes" id="UP000715965"/>
    </source>
</evidence>
<dbReference type="Pfam" id="PF03972">
    <property type="entry name" value="MmgE_PrpD_N"/>
    <property type="match status" value="1"/>
</dbReference>
<organism evidence="4 5">
    <name type="scientific">Ramlibacter aquaticus</name>
    <dbReference type="NCBI Taxonomy" id="2780094"/>
    <lineage>
        <taxon>Bacteria</taxon>
        <taxon>Pseudomonadati</taxon>
        <taxon>Pseudomonadota</taxon>
        <taxon>Betaproteobacteria</taxon>
        <taxon>Burkholderiales</taxon>
        <taxon>Comamonadaceae</taxon>
        <taxon>Ramlibacter</taxon>
    </lineage>
</organism>
<dbReference type="InterPro" id="IPR045337">
    <property type="entry name" value="MmgE_PrpD_C"/>
</dbReference>
<protein>
    <submittedName>
        <fullName evidence="4">MmgE/PrpD family protein</fullName>
    </submittedName>
</protein>
<dbReference type="InterPro" id="IPR005656">
    <property type="entry name" value="MmgE_PrpD"/>
</dbReference>